<accession>A0ABT5MB22</accession>
<dbReference type="EMBL" id="JAQSIO010000001">
    <property type="protein sequence ID" value="MDD0813092.1"/>
    <property type="molecule type" value="Genomic_DNA"/>
</dbReference>
<comment type="catalytic activity">
    <reaction evidence="1">
        <text>uridine(35) in tRNA(Tyr) = pseudouridine(35) in tRNA(Tyr)</text>
        <dbReference type="Rhea" id="RHEA:60556"/>
        <dbReference type="Rhea" id="RHEA-COMP:15607"/>
        <dbReference type="Rhea" id="RHEA-COMP:15608"/>
        <dbReference type="ChEBI" id="CHEBI:65314"/>
        <dbReference type="ChEBI" id="CHEBI:65315"/>
    </reaction>
</comment>
<dbReference type="Gene3D" id="3.10.290.10">
    <property type="entry name" value="RNA-binding S4 domain"/>
    <property type="match status" value="1"/>
</dbReference>
<gene>
    <name evidence="12" type="ORF">PSQ39_00450</name>
</gene>
<evidence type="ECO:0000256" key="4">
    <source>
        <dbReference type="ARBA" id="ARBA00039989"/>
    </source>
</evidence>
<evidence type="ECO:0000256" key="5">
    <source>
        <dbReference type="ARBA" id="ARBA00041420"/>
    </source>
</evidence>
<evidence type="ECO:0000313" key="13">
    <source>
        <dbReference type="Proteomes" id="UP001528672"/>
    </source>
</evidence>
<organism evidence="12 13">
    <name type="scientific">Curvibacter microcysteis</name>
    <dbReference type="NCBI Taxonomy" id="3026419"/>
    <lineage>
        <taxon>Bacteria</taxon>
        <taxon>Pseudomonadati</taxon>
        <taxon>Pseudomonadota</taxon>
        <taxon>Betaproteobacteria</taxon>
        <taxon>Burkholderiales</taxon>
        <taxon>Comamonadaceae</taxon>
        <taxon>Curvibacter</taxon>
    </lineage>
</organism>
<evidence type="ECO:0000256" key="7">
    <source>
        <dbReference type="ARBA" id="ARBA00042843"/>
    </source>
</evidence>
<dbReference type="InterPro" id="IPR050343">
    <property type="entry name" value="RsuA_PseudoU_synthase"/>
</dbReference>
<keyword evidence="10" id="KW-0694">RNA-binding</keyword>
<evidence type="ECO:0000313" key="12">
    <source>
        <dbReference type="EMBL" id="MDD0813092.1"/>
    </source>
</evidence>
<keyword evidence="13" id="KW-1185">Reference proteome</keyword>
<dbReference type="PANTHER" id="PTHR47683:SF2">
    <property type="entry name" value="RNA-BINDING S4 DOMAIN-CONTAINING PROTEIN"/>
    <property type="match status" value="1"/>
</dbReference>
<dbReference type="InterPro" id="IPR020103">
    <property type="entry name" value="PsdUridine_synth_cat_dom_sf"/>
</dbReference>
<dbReference type="Gene3D" id="3.30.2350.10">
    <property type="entry name" value="Pseudouridine synthase"/>
    <property type="match status" value="1"/>
</dbReference>
<comment type="catalytic activity">
    <reaction evidence="2">
        <text>uridine(2604) in 23S rRNA = pseudouridine(2604) in 23S rRNA</text>
        <dbReference type="Rhea" id="RHEA:38875"/>
        <dbReference type="Rhea" id="RHEA-COMP:10093"/>
        <dbReference type="Rhea" id="RHEA-COMP:10094"/>
        <dbReference type="ChEBI" id="CHEBI:65314"/>
        <dbReference type="ChEBI" id="CHEBI:65315"/>
        <dbReference type="EC" id="5.4.99.21"/>
    </reaction>
</comment>
<protein>
    <recommendedName>
        <fullName evidence="4">Dual-specificity RNA pseudouridine synthase RluF</fullName>
        <ecNumber evidence="3">5.4.99.21</ecNumber>
    </recommendedName>
    <alternativeName>
        <fullName evidence="6">23S rRNA pseudouridine(2604) synthase</fullName>
    </alternativeName>
    <alternativeName>
        <fullName evidence="8">Ribosomal large subunit pseudouridine synthase F</fullName>
    </alternativeName>
    <alternativeName>
        <fullName evidence="7">rRNA pseudouridylate synthase F</fullName>
    </alternativeName>
    <alternativeName>
        <fullName evidence="9">rRNA-uridine isomerase F</fullName>
    </alternativeName>
    <alternativeName>
        <fullName evidence="5">tRNA(Tyr) pseudouridine(35) synthase</fullName>
    </alternativeName>
</protein>
<evidence type="ECO:0000256" key="3">
    <source>
        <dbReference type="ARBA" id="ARBA00038922"/>
    </source>
</evidence>
<dbReference type="InterPro" id="IPR036986">
    <property type="entry name" value="S4_RNA-bd_sf"/>
</dbReference>
<evidence type="ECO:0000256" key="1">
    <source>
        <dbReference type="ARBA" id="ARBA00036390"/>
    </source>
</evidence>
<evidence type="ECO:0000259" key="11">
    <source>
        <dbReference type="SMART" id="SM00363"/>
    </source>
</evidence>
<name>A0ABT5MB22_9BURK</name>
<evidence type="ECO:0000256" key="6">
    <source>
        <dbReference type="ARBA" id="ARBA00041697"/>
    </source>
</evidence>
<evidence type="ECO:0000256" key="8">
    <source>
        <dbReference type="ARBA" id="ARBA00042890"/>
    </source>
</evidence>
<dbReference type="PROSITE" id="PS50889">
    <property type="entry name" value="S4"/>
    <property type="match status" value="1"/>
</dbReference>
<dbReference type="RefSeq" id="WP_273924629.1">
    <property type="nucleotide sequence ID" value="NZ_JAQSIO010000001.1"/>
</dbReference>
<dbReference type="SUPFAM" id="SSF55120">
    <property type="entry name" value="Pseudouridine synthase"/>
    <property type="match status" value="1"/>
</dbReference>
<dbReference type="EC" id="5.4.99.21" evidence="3"/>
<dbReference type="CDD" id="cd00165">
    <property type="entry name" value="S4"/>
    <property type="match status" value="1"/>
</dbReference>
<dbReference type="SMART" id="SM00363">
    <property type="entry name" value="S4"/>
    <property type="match status" value="1"/>
</dbReference>
<feature type="domain" description="RNA-binding S4" evidence="11">
    <location>
        <begin position="5"/>
        <end position="67"/>
    </location>
</feature>
<comment type="caution">
    <text evidence="12">The sequence shown here is derived from an EMBL/GenBank/DDBJ whole genome shotgun (WGS) entry which is preliminary data.</text>
</comment>
<reference evidence="12 13" key="1">
    <citation type="submission" date="2023-02" db="EMBL/GenBank/DDBJ databases">
        <title>Bacterial whole genome sequence for Curvibacter sp. HBC28.</title>
        <authorList>
            <person name="Le V."/>
            <person name="Ko S.-R."/>
            <person name="Ahn C.-Y."/>
            <person name="Oh H.-M."/>
        </authorList>
    </citation>
    <scope>NUCLEOTIDE SEQUENCE [LARGE SCALE GENOMIC DNA]</scope>
    <source>
        <strain evidence="12 13">HBC28</strain>
    </source>
</reference>
<dbReference type="Proteomes" id="UP001528672">
    <property type="component" value="Unassembled WGS sequence"/>
</dbReference>
<dbReference type="PANTHER" id="PTHR47683">
    <property type="entry name" value="PSEUDOURIDINE SYNTHASE FAMILY PROTEIN-RELATED"/>
    <property type="match status" value="1"/>
</dbReference>
<proteinExistence type="predicted"/>
<sequence>MTEPIRLSKHVADQAACSRREAELLIEGGWVKVNGGIVEEPQHRVNPGVDQVDIDPQARPETVPPATLLWYRPDPQAACDALSLQATAPISRHPVRVLKRHFAQQLPLAGLSGLATGLVVFTQDGRMRRRLMEDEAELEQEFMVELPGQVTNDTIERLQNRIQQARQWPLVPVVGKLSLNARGPQGTRLRFALKASNASCILALCESAGLRPLALRRTRLGRVALAGLAPGEWRFMGPHEKF</sequence>
<dbReference type="Pfam" id="PF01479">
    <property type="entry name" value="S4"/>
    <property type="match status" value="1"/>
</dbReference>
<evidence type="ECO:0000256" key="9">
    <source>
        <dbReference type="ARBA" id="ARBA00043147"/>
    </source>
</evidence>
<evidence type="ECO:0000256" key="2">
    <source>
        <dbReference type="ARBA" id="ARBA00036535"/>
    </source>
</evidence>
<evidence type="ECO:0000256" key="10">
    <source>
        <dbReference type="PROSITE-ProRule" id="PRU00182"/>
    </source>
</evidence>
<dbReference type="InterPro" id="IPR002942">
    <property type="entry name" value="S4_RNA-bd"/>
</dbReference>
<dbReference type="SUPFAM" id="SSF55174">
    <property type="entry name" value="Alpha-L RNA-binding motif"/>
    <property type="match status" value="1"/>
</dbReference>